<name>Z4X095_9PORP</name>
<gene>
    <name evidence="1" type="ORF">HMPREF0636_1337</name>
</gene>
<dbReference type="Proteomes" id="UP000023482">
    <property type="component" value="Unassembled WGS sequence"/>
</dbReference>
<keyword evidence="2" id="KW-1185">Reference proteome</keyword>
<protein>
    <submittedName>
        <fullName evidence="1">Uncharacterized protein</fullName>
    </submittedName>
</protein>
<accession>Z4X095</accession>
<dbReference type="PATRIC" id="fig|887901.3.peg.457"/>
<reference evidence="1 2" key="1">
    <citation type="submission" date="2014-01" db="EMBL/GenBank/DDBJ databases">
        <authorList>
            <person name="Durkin A.S."/>
            <person name="McCorrison J."/>
            <person name="Torralba M."/>
            <person name="Gillis M."/>
            <person name="Haft D.H."/>
            <person name="Methe B."/>
            <person name="Sutton G."/>
            <person name="Nelson K.E."/>
        </authorList>
    </citation>
    <scope>NUCLEOTIDE SEQUENCE [LARGE SCALE GENOMIC DNA]</scope>
    <source>
        <strain evidence="1 2">ATCC 51270</strain>
    </source>
</reference>
<evidence type="ECO:0000313" key="1">
    <source>
        <dbReference type="EMBL" id="EWC93109.1"/>
    </source>
</evidence>
<dbReference type="AlphaFoldDB" id="Z4X095"/>
<dbReference type="EMBL" id="JDFF01000009">
    <property type="protein sequence ID" value="EWC93109.1"/>
    <property type="molecule type" value="Genomic_DNA"/>
</dbReference>
<dbReference type="RefSeq" id="WP_044168205.1">
    <property type="nucleotide sequence ID" value="NZ_JDFF01000009.1"/>
</dbReference>
<sequence length="78" mass="8923">MGKLLDAFNDWFEAVSEGEFTQIWEDTYEKVSTMLEEDDNTSSISYSRRSPFTIKLGFQTKYEGSYALTQESSLDDAA</sequence>
<evidence type="ECO:0000313" key="2">
    <source>
        <dbReference type="Proteomes" id="UP000023482"/>
    </source>
</evidence>
<proteinExistence type="predicted"/>
<comment type="caution">
    <text evidence="1">The sequence shown here is derived from an EMBL/GenBank/DDBJ whole genome shotgun (WGS) entry which is preliminary data.</text>
</comment>
<organism evidence="1 2">
    <name type="scientific">Porphyromonas catoniae ATCC 51270</name>
    <dbReference type="NCBI Taxonomy" id="887901"/>
    <lineage>
        <taxon>Bacteria</taxon>
        <taxon>Pseudomonadati</taxon>
        <taxon>Bacteroidota</taxon>
        <taxon>Bacteroidia</taxon>
        <taxon>Bacteroidales</taxon>
        <taxon>Porphyromonadaceae</taxon>
        <taxon>Porphyromonas</taxon>
    </lineage>
</organism>